<dbReference type="PROSITE" id="PS51351">
    <property type="entry name" value="TFIIE_BETA_C"/>
    <property type="match status" value="1"/>
</dbReference>
<proteinExistence type="predicted"/>
<comment type="caution">
    <text evidence="8">The sequence shown here is derived from an EMBL/GenBank/DDBJ whole genome shotgun (WGS) entry which is preliminary data.</text>
</comment>
<keyword evidence="4" id="KW-0804">Transcription</keyword>
<evidence type="ECO:0000313" key="9">
    <source>
        <dbReference type="Proteomes" id="UP000051530"/>
    </source>
</evidence>
<keyword evidence="5" id="KW-0539">Nucleus</keyword>
<dbReference type="OrthoDB" id="3907302at2759"/>
<sequence>MAIRMPLEREPKERHVNSLIHSIMQYIKNLDRNVPFEEIQRMTMIELEGDRKLIEALQKNKRVQVGKNFLRYKPQYNIREEKDLETLMKNTKCRNGVSVTRLTDSPVNVRALIDSLVEKKIVYILKDSDGSEILFYNKVVVQPADEKIKALWSEISVPNYPDILKELNQAGIKVEQKFFDDKKNIVKKKPKVKKFKRKIKITNTHVKGLNLNDMDL</sequence>
<keyword evidence="3" id="KW-0238">DNA-binding</keyword>
<dbReference type="Pfam" id="PF18121">
    <property type="entry name" value="TFA2_Winged_2"/>
    <property type="match status" value="1"/>
</dbReference>
<evidence type="ECO:0000313" key="8">
    <source>
        <dbReference type="EMBL" id="KRH93734.1"/>
    </source>
</evidence>
<dbReference type="GO" id="GO:0005673">
    <property type="term" value="C:transcription factor TFIIE complex"/>
    <property type="evidence" value="ECO:0007669"/>
    <property type="project" value="InterPro"/>
</dbReference>
<protein>
    <submittedName>
        <fullName evidence="8">Transcription initiation factor IIE, beta subunit</fullName>
    </submittedName>
</protein>
<reference evidence="8 9" key="1">
    <citation type="submission" date="2015-07" db="EMBL/GenBank/DDBJ databases">
        <title>The genome of Pseudoloma neurophilia, a relevant intracellular parasite of the zebrafish.</title>
        <authorList>
            <person name="Ndikumana S."/>
            <person name="Pelin A."/>
            <person name="Sanders J."/>
            <person name="Corradi N."/>
        </authorList>
    </citation>
    <scope>NUCLEOTIDE SEQUENCE [LARGE SCALE GENOMIC DNA]</scope>
    <source>
        <strain evidence="8 9">MK1</strain>
    </source>
</reference>
<dbReference type="AlphaFoldDB" id="A0A0R0LWJ5"/>
<dbReference type="PANTHER" id="PTHR12716:SF8">
    <property type="entry name" value="TRANSCRIPTION INITIATION FACTOR IIE SUBUNIT BETA"/>
    <property type="match status" value="1"/>
</dbReference>
<evidence type="ECO:0000256" key="4">
    <source>
        <dbReference type="ARBA" id="ARBA00023163"/>
    </source>
</evidence>
<evidence type="ECO:0000256" key="2">
    <source>
        <dbReference type="ARBA" id="ARBA00023015"/>
    </source>
</evidence>
<gene>
    <name evidence="8" type="ORF">M153_6170004911</name>
</gene>
<dbReference type="PANTHER" id="PTHR12716">
    <property type="entry name" value="TRANSCRIPTION INITIATION FACTOR IIE, BETA SUBUNIT"/>
    <property type="match status" value="1"/>
</dbReference>
<comment type="function">
    <text evidence="6">Recruits TFIIH to the initiation complex and stimulates the RNA polymerase II C-terminal domain kinase and DNA-dependent ATPase activities of TFIIH. Both TFIIH and TFIIE are required for promoter clearance by RNA polymerase.</text>
</comment>
<accession>A0A0R0LWJ5</accession>
<evidence type="ECO:0000259" key="7">
    <source>
        <dbReference type="PROSITE" id="PS51351"/>
    </source>
</evidence>
<dbReference type="GO" id="GO:0003677">
    <property type="term" value="F:DNA binding"/>
    <property type="evidence" value="ECO:0007669"/>
    <property type="project" value="UniProtKB-KW"/>
</dbReference>
<name>A0A0R0LWJ5_9MICR</name>
<feature type="domain" description="TFIIE beta" evidence="7">
    <location>
        <begin position="3"/>
        <end position="79"/>
    </location>
</feature>
<dbReference type="GO" id="GO:0006367">
    <property type="term" value="P:transcription initiation at RNA polymerase II promoter"/>
    <property type="evidence" value="ECO:0007669"/>
    <property type="project" value="InterPro"/>
</dbReference>
<dbReference type="EMBL" id="LGUB01000234">
    <property type="protein sequence ID" value="KRH93734.1"/>
    <property type="molecule type" value="Genomic_DNA"/>
</dbReference>
<dbReference type="GO" id="GO:0003743">
    <property type="term" value="F:translation initiation factor activity"/>
    <property type="evidence" value="ECO:0007669"/>
    <property type="project" value="UniProtKB-KW"/>
</dbReference>
<evidence type="ECO:0000256" key="1">
    <source>
        <dbReference type="ARBA" id="ARBA00004123"/>
    </source>
</evidence>
<keyword evidence="8" id="KW-0648">Protein biosynthesis</keyword>
<dbReference type="Proteomes" id="UP000051530">
    <property type="component" value="Unassembled WGS sequence"/>
</dbReference>
<evidence type="ECO:0000256" key="5">
    <source>
        <dbReference type="ARBA" id="ARBA00023242"/>
    </source>
</evidence>
<dbReference type="GO" id="GO:0001097">
    <property type="term" value="F:TFIIH-class transcription factor complex binding"/>
    <property type="evidence" value="ECO:0007669"/>
    <property type="project" value="TreeGrafter"/>
</dbReference>
<dbReference type="InterPro" id="IPR003166">
    <property type="entry name" value="TFIIE_bsu_DNA-bd"/>
</dbReference>
<organism evidence="8 9">
    <name type="scientific">Pseudoloma neurophilia</name>
    <dbReference type="NCBI Taxonomy" id="146866"/>
    <lineage>
        <taxon>Eukaryota</taxon>
        <taxon>Fungi</taxon>
        <taxon>Fungi incertae sedis</taxon>
        <taxon>Microsporidia</taxon>
        <taxon>Pseudoloma</taxon>
    </lineage>
</organism>
<dbReference type="InterPro" id="IPR016656">
    <property type="entry name" value="TFIIE-bsu"/>
</dbReference>
<keyword evidence="9" id="KW-1185">Reference proteome</keyword>
<dbReference type="Pfam" id="PF02186">
    <property type="entry name" value="TFIIE_beta"/>
    <property type="match status" value="1"/>
</dbReference>
<comment type="subcellular location">
    <subcellularLocation>
        <location evidence="1">Nucleus</location>
    </subcellularLocation>
</comment>
<dbReference type="InterPro" id="IPR040501">
    <property type="entry name" value="TFA2_Winged_2"/>
</dbReference>
<keyword evidence="8" id="KW-0396">Initiation factor</keyword>
<evidence type="ECO:0000256" key="3">
    <source>
        <dbReference type="ARBA" id="ARBA00023125"/>
    </source>
</evidence>
<evidence type="ECO:0000256" key="6">
    <source>
        <dbReference type="ARBA" id="ARBA00025581"/>
    </source>
</evidence>
<keyword evidence="2" id="KW-0805">Transcription regulation</keyword>
<dbReference type="VEuPathDB" id="MicrosporidiaDB:M153_6170004911"/>